<evidence type="ECO:0000259" key="6">
    <source>
        <dbReference type="PROSITE" id="PS52015"/>
    </source>
</evidence>
<dbReference type="Pfam" id="PF03544">
    <property type="entry name" value="TonB_C"/>
    <property type="match status" value="1"/>
</dbReference>
<dbReference type="InterPro" id="IPR006260">
    <property type="entry name" value="TonB/TolA_C"/>
</dbReference>
<keyword evidence="4 5" id="KW-0472">Membrane</keyword>
<comment type="caution">
    <text evidence="7">The sequence shown here is derived from an EMBL/GenBank/DDBJ whole genome shotgun (WGS) entry which is preliminary data.</text>
</comment>
<dbReference type="PROSITE" id="PS52015">
    <property type="entry name" value="TONB_CTD"/>
    <property type="match status" value="1"/>
</dbReference>
<feature type="domain" description="TonB C-terminal" evidence="6">
    <location>
        <begin position="180"/>
        <end position="266"/>
    </location>
</feature>
<evidence type="ECO:0000256" key="2">
    <source>
        <dbReference type="ARBA" id="ARBA00022692"/>
    </source>
</evidence>
<dbReference type="NCBIfam" id="TIGR01352">
    <property type="entry name" value="tonB_Cterm"/>
    <property type="match status" value="1"/>
</dbReference>
<gene>
    <name evidence="7" type="ORF">BbINS_02144</name>
</gene>
<keyword evidence="2 5" id="KW-0812">Transmembrane</keyword>
<evidence type="ECO:0000256" key="3">
    <source>
        <dbReference type="ARBA" id="ARBA00022989"/>
    </source>
</evidence>
<dbReference type="Proteomes" id="UP000009359">
    <property type="component" value="Unassembled WGS sequence"/>
</dbReference>
<keyword evidence="8" id="KW-1185">Reference proteome</keyword>
<reference evidence="7 8" key="1">
    <citation type="journal article" date="2013" name="Genome Announc.">
        <title>Whole Genome Sequencing and Comparative Analysis of Bartonella bacilliformis Strain INS, the Causative Agent of Carrion's Disease.</title>
        <authorList>
            <person name="Tarazona D."/>
            <person name="Padilla C."/>
            <person name="Caceres O."/>
            <person name="Montenegro J.D."/>
            <person name="Bailon H."/>
            <person name="Ventura G."/>
            <person name="Mendoza G."/>
            <person name="Anaya E."/>
            <person name="Guio H."/>
        </authorList>
    </citation>
    <scope>NUCLEOTIDE SEQUENCE [LARGE SCALE GENOMIC DNA]</scope>
    <source>
        <strain evidence="7 8">INS</strain>
    </source>
</reference>
<dbReference type="RefSeq" id="WP_005766519.1">
    <property type="nucleotide sequence ID" value="NZ_AMQK01000006.1"/>
</dbReference>
<organism evidence="7 8">
    <name type="scientific">Bartonella bacilliformis INS</name>
    <dbReference type="NCBI Taxonomy" id="1206782"/>
    <lineage>
        <taxon>Bacteria</taxon>
        <taxon>Pseudomonadati</taxon>
        <taxon>Pseudomonadota</taxon>
        <taxon>Alphaproteobacteria</taxon>
        <taxon>Hyphomicrobiales</taxon>
        <taxon>Bartonellaceae</taxon>
        <taxon>Bartonella</taxon>
    </lineage>
</organism>
<evidence type="ECO:0000313" key="8">
    <source>
        <dbReference type="Proteomes" id="UP000009359"/>
    </source>
</evidence>
<proteinExistence type="predicted"/>
<dbReference type="EMBL" id="AMQK01000006">
    <property type="protein sequence ID" value="EKS45027.1"/>
    <property type="molecule type" value="Genomic_DNA"/>
</dbReference>
<dbReference type="SUPFAM" id="SSF74653">
    <property type="entry name" value="TolA/TonB C-terminal domain"/>
    <property type="match status" value="1"/>
</dbReference>
<dbReference type="InterPro" id="IPR037682">
    <property type="entry name" value="TonB_C"/>
</dbReference>
<evidence type="ECO:0000313" key="7">
    <source>
        <dbReference type="EMBL" id="EKS45027.1"/>
    </source>
</evidence>
<keyword evidence="3 5" id="KW-1133">Transmembrane helix</keyword>
<accession>A0ABP2SNG5</accession>
<evidence type="ECO:0000256" key="1">
    <source>
        <dbReference type="ARBA" id="ARBA00004167"/>
    </source>
</evidence>
<dbReference type="Gene3D" id="3.30.1150.10">
    <property type="match status" value="1"/>
</dbReference>
<protein>
    <submittedName>
        <fullName evidence="7">TonB protein</fullName>
    </submittedName>
</protein>
<feature type="transmembrane region" description="Helical" evidence="5">
    <location>
        <begin position="12"/>
        <end position="33"/>
    </location>
</feature>
<comment type="subcellular location">
    <subcellularLocation>
        <location evidence="1">Membrane</location>
        <topology evidence="1">Single-pass membrane protein</topology>
    </subcellularLocation>
</comment>
<sequence>MNDAITERLSTLWVGAFIVALSLHVALGVQFYFQNVGAHNYIVSPPIMLAFEQEIIHPDLSIDTDLEVLQDDFVKLDHDMLEPVLHETQPEEFSPLEETLSSEKFQSTEELQSITEKNDFMVPKPLKKSSPLEREQENIIQKSSSVLKAKIRKSDEKTIDSFTSSKQNNAEALDDALSKKWLAEVQAQLERQKKYIMRQRIRRVKGVVRLEFKVHEQGNIFASRIALSSGDQELDRLAMAALRRVVVPPPPLSKMNETIRVFLIFN</sequence>
<evidence type="ECO:0000256" key="4">
    <source>
        <dbReference type="ARBA" id="ARBA00023136"/>
    </source>
</evidence>
<name>A0ABP2SNG5_BARBA</name>
<evidence type="ECO:0000256" key="5">
    <source>
        <dbReference type="SAM" id="Phobius"/>
    </source>
</evidence>